<keyword evidence="1 6" id="KW-0645">Protease</keyword>
<dbReference type="PANTHER" id="PTHR24264:SF54">
    <property type="entry name" value="PEPTIDASE S1 DOMAIN-CONTAINING PROTEIN"/>
    <property type="match status" value="1"/>
</dbReference>
<name>A0A433SRR0_ELYCH</name>
<evidence type="ECO:0000256" key="3">
    <source>
        <dbReference type="ARBA" id="ARBA00022825"/>
    </source>
</evidence>
<accession>A0A433SRR0</accession>
<protein>
    <recommendedName>
        <fullName evidence="8">Peptidase S1 domain-containing protein</fullName>
    </recommendedName>
</protein>
<evidence type="ECO:0000256" key="7">
    <source>
        <dbReference type="SAM" id="MobiDB-lite"/>
    </source>
</evidence>
<dbReference type="STRING" id="188477.A0A433SRR0"/>
<comment type="caution">
    <text evidence="9">The sequence shown here is derived from an EMBL/GenBank/DDBJ whole genome shotgun (WGS) entry which is preliminary data.</text>
</comment>
<evidence type="ECO:0000313" key="10">
    <source>
        <dbReference type="Proteomes" id="UP000271974"/>
    </source>
</evidence>
<dbReference type="Pfam" id="PF00089">
    <property type="entry name" value="Trypsin"/>
    <property type="match status" value="1"/>
</dbReference>
<dbReference type="Proteomes" id="UP000271974">
    <property type="component" value="Unassembled WGS sequence"/>
</dbReference>
<dbReference type="InterPro" id="IPR033116">
    <property type="entry name" value="TRYPSIN_SER"/>
</dbReference>
<dbReference type="SMART" id="SM00020">
    <property type="entry name" value="Tryp_SPc"/>
    <property type="match status" value="1"/>
</dbReference>
<dbReference type="InterPro" id="IPR043504">
    <property type="entry name" value="Peptidase_S1_PA_chymotrypsin"/>
</dbReference>
<evidence type="ECO:0000256" key="4">
    <source>
        <dbReference type="ARBA" id="ARBA00023157"/>
    </source>
</evidence>
<evidence type="ECO:0000259" key="8">
    <source>
        <dbReference type="PROSITE" id="PS50240"/>
    </source>
</evidence>
<dbReference type="GO" id="GO:0004252">
    <property type="term" value="F:serine-type endopeptidase activity"/>
    <property type="evidence" value="ECO:0007669"/>
    <property type="project" value="InterPro"/>
</dbReference>
<dbReference type="PRINTS" id="PR00722">
    <property type="entry name" value="CHYMOTRYPSIN"/>
</dbReference>
<dbReference type="GO" id="GO:0006508">
    <property type="term" value="P:proteolysis"/>
    <property type="evidence" value="ECO:0007669"/>
    <property type="project" value="UniProtKB-KW"/>
</dbReference>
<reference evidence="9 10" key="1">
    <citation type="submission" date="2019-01" db="EMBL/GenBank/DDBJ databases">
        <title>A draft genome assembly of the solar-powered sea slug Elysia chlorotica.</title>
        <authorList>
            <person name="Cai H."/>
            <person name="Li Q."/>
            <person name="Fang X."/>
            <person name="Li J."/>
            <person name="Curtis N.E."/>
            <person name="Altenburger A."/>
            <person name="Shibata T."/>
            <person name="Feng M."/>
            <person name="Maeda T."/>
            <person name="Schwartz J.A."/>
            <person name="Shigenobu S."/>
            <person name="Lundholm N."/>
            <person name="Nishiyama T."/>
            <person name="Yang H."/>
            <person name="Hasebe M."/>
            <person name="Li S."/>
            <person name="Pierce S.K."/>
            <person name="Wang J."/>
        </authorList>
    </citation>
    <scope>NUCLEOTIDE SEQUENCE [LARGE SCALE GENOMIC DNA]</scope>
    <source>
        <strain evidence="9">EC2010</strain>
        <tissue evidence="9">Whole organism of an adult</tissue>
    </source>
</reference>
<dbReference type="InterPro" id="IPR009003">
    <property type="entry name" value="Peptidase_S1_PA"/>
</dbReference>
<dbReference type="InterPro" id="IPR016187">
    <property type="entry name" value="CTDL_fold"/>
</dbReference>
<dbReference type="InterPro" id="IPR001314">
    <property type="entry name" value="Peptidase_S1A"/>
</dbReference>
<dbReference type="InterPro" id="IPR050127">
    <property type="entry name" value="Serine_Proteases_S1"/>
</dbReference>
<sequence>MGPVHNIAYIVLMLEERPAKPTLTTRCRDKCHYGLGACYKFCTGAPDIRSAAIECTRHNASILELGTPGEMSLLPDMLKEEGRENKKWYIGGKKINGRWFWFHLTERKHPRGGGTTRYRVRKKPMFPANSWISFFSQSKKKCLSLSLSKRAKPDWCRRRRGLNFICQKRVSSLPAVGDGVCGKKMIDAKPVVSIALPSVFVPKIMGSRGGVGRGEHPWQARLVSYDPVTAWSDHKGGATVLSEFWVLTAAHCIGSQEDVFYLRVVVGDNDRWTWEEGEQVFDVAQVIKHKRYKHKWDYDIALVRVTPQNGRGIVFNQYVQPACLPQANSAYSPGLNCSISGWGATTTSSSASTELRAATVPLVATRICQNLVNRYDNVRIFSKRRMICAGYPIVQGVDSSEGDSGGPLICPTDGQHTVVGVTAFGLKPFGQNPGVYSSVQAYLPWINKTIKRNTRKTQKLRPKRKKSKTMLNKIIKRNSRKTQKVRPKRKKAKTMRRIRNA</sequence>
<dbReference type="PROSITE" id="PS00135">
    <property type="entry name" value="TRYPSIN_SER"/>
    <property type="match status" value="1"/>
</dbReference>
<dbReference type="SUPFAM" id="SSF50494">
    <property type="entry name" value="Trypsin-like serine proteases"/>
    <property type="match status" value="1"/>
</dbReference>
<keyword evidence="3 6" id="KW-0720">Serine protease</keyword>
<proteinExistence type="inferred from homology"/>
<dbReference type="SUPFAM" id="SSF56436">
    <property type="entry name" value="C-type lectin-like"/>
    <property type="match status" value="1"/>
</dbReference>
<dbReference type="OrthoDB" id="6339452at2759"/>
<dbReference type="CDD" id="cd00190">
    <property type="entry name" value="Tryp_SPc"/>
    <property type="match status" value="1"/>
</dbReference>
<dbReference type="CDD" id="cd00037">
    <property type="entry name" value="CLECT"/>
    <property type="match status" value="1"/>
</dbReference>
<dbReference type="PROSITE" id="PS00134">
    <property type="entry name" value="TRYPSIN_HIS"/>
    <property type="match status" value="1"/>
</dbReference>
<dbReference type="GO" id="GO:0005615">
    <property type="term" value="C:extracellular space"/>
    <property type="evidence" value="ECO:0007669"/>
    <property type="project" value="TreeGrafter"/>
</dbReference>
<keyword evidence="2 6" id="KW-0378">Hydrolase</keyword>
<dbReference type="InterPro" id="IPR018114">
    <property type="entry name" value="TRYPSIN_HIS"/>
</dbReference>
<evidence type="ECO:0000256" key="2">
    <source>
        <dbReference type="ARBA" id="ARBA00022801"/>
    </source>
</evidence>
<dbReference type="InterPro" id="IPR001254">
    <property type="entry name" value="Trypsin_dom"/>
</dbReference>
<evidence type="ECO:0000313" key="9">
    <source>
        <dbReference type="EMBL" id="RUS71801.1"/>
    </source>
</evidence>
<keyword evidence="10" id="KW-1185">Reference proteome</keyword>
<comment type="similarity">
    <text evidence="5">Belongs to the peptidase S1 family. CLIP subfamily.</text>
</comment>
<evidence type="ECO:0000256" key="5">
    <source>
        <dbReference type="ARBA" id="ARBA00024195"/>
    </source>
</evidence>
<dbReference type="PANTHER" id="PTHR24264">
    <property type="entry name" value="TRYPSIN-RELATED"/>
    <property type="match status" value="1"/>
</dbReference>
<dbReference type="PROSITE" id="PS50240">
    <property type="entry name" value="TRYPSIN_DOM"/>
    <property type="match status" value="1"/>
</dbReference>
<dbReference type="EMBL" id="RQTK01001157">
    <property type="protein sequence ID" value="RUS71801.1"/>
    <property type="molecule type" value="Genomic_DNA"/>
</dbReference>
<organism evidence="9 10">
    <name type="scientific">Elysia chlorotica</name>
    <name type="common">Eastern emerald elysia</name>
    <name type="synonym">Sea slug</name>
    <dbReference type="NCBI Taxonomy" id="188477"/>
    <lineage>
        <taxon>Eukaryota</taxon>
        <taxon>Metazoa</taxon>
        <taxon>Spiralia</taxon>
        <taxon>Lophotrochozoa</taxon>
        <taxon>Mollusca</taxon>
        <taxon>Gastropoda</taxon>
        <taxon>Heterobranchia</taxon>
        <taxon>Euthyneura</taxon>
        <taxon>Panpulmonata</taxon>
        <taxon>Sacoglossa</taxon>
        <taxon>Placobranchoidea</taxon>
        <taxon>Plakobranchidae</taxon>
        <taxon>Elysia</taxon>
    </lineage>
</organism>
<dbReference type="Gene3D" id="3.10.100.10">
    <property type="entry name" value="Mannose-Binding Protein A, subunit A"/>
    <property type="match status" value="1"/>
</dbReference>
<dbReference type="FunFam" id="2.40.10.10:FF:000068">
    <property type="entry name" value="transmembrane protease serine 2"/>
    <property type="match status" value="1"/>
</dbReference>
<dbReference type="FunFam" id="2.40.10.10:FF:000002">
    <property type="entry name" value="Transmembrane protease serine"/>
    <property type="match status" value="1"/>
</dbReference>
<keyword evidence="4" id="KW-1015">Disulfide bond</keyword>
<feature type="region of interest" description="Disordered" evidence="7">
    <location>
        <begin position="477"/>
        <end position="501"/>
    </location>
</feature>
<feature type="domain" description="Peptidase S1" evidence="8">
    <location>
        <begin position="204"/>
        <end position="451"/>
    </location>
</feature>
<evidence type="ECO:0000256" key="6">
    <source>
        <dbReference type="RuleBase" id="RU363034"/>
    </source>
</evidence>
<gene>
    <name evidence="9" type="ORF">EGW08_020437</name>
</gene>
<dbReference type="Gene3D" id="2.40.10.10">
    <property type="entry name" value="Trypsin-like serine proteases"/>
    <property type="match status" value="1"/>
</dbReference>
<dbReference type="AlphaFoldDB" id="A0A433SRR0"/>
<evidence type="ECO:0000256" key="1">
    <source>
        <dbReference type="ARBA" id="ARBA00022670"/>
    </source>
</evidence>
<dbReference type="InterPro" id="IPR016186">
    <property type="entry name" value="C-type_lectin-like/link_sf"/>
</dbReference>